<gene>
    <name evidence="2" type="ORF">ABIG07_007041</name>
</gene>
<keyword evidence="1" id="KW-0472">Membrane</keyword>
<proteinExistence type="predicted"/>
<evidence type="ECO:0000313" key="2">
    <source>
        <dbReference type="EMBL" id="MEY9458093.1"/>
    </source>
</evidence>
<reference evidence="2 3" key="1">
    <citation type="submission" date="2024-07" db="EMBL/GenBank/DDBJ databases">
        <title>Genomic Encyclopedia of Type Strains, Phase V (KMG-V): Genome sequencing to study the core and pangenomes of soil and plant-associated prokaryotes.</title>
        <authorList>
            <person name="Whitman W."/>
        </authorList>
    </citation>
    <scope>NUCLEOTIDE SEQUENCE [LARGE SCALE GENOMIC DNA]</scope>
    <source>
        <strain evidence="2 3">USDA 152</strain>
    </source>
</reference>
<organism evidence="2 3">
    <name type="scientific">Bradyrhizobium ottawaense</name>
    <dbReference type="NCBI Taxonomy" id="931866"/>
    <lineage>
        <taxon>Bacteria</taxon>
        <taxon>Pseudomonadati</taxon>
        <taxon>Pseudomonadota</taxon>
        <taxon>Alphaproteobacteria</taxon>
        <taxon>Hyphomicrobiales</taxon>
        <taxon>Nitrobacteraceae</taxon>
        <taxon>Bradyrhizobium</taxon>
    </lineage>
</organism>
<keyword evidence="1" id="KW-0812">Transmembrane</keyword>
<evidence type="ECO:0000256" key="1">
    <source>
        <dbReference type="SAM" id="Phobius"/>
    </source>
</evidence>
<dbReference type="EMBL" id="JBGBZJ010000003">
    <property type="protein sequence ID" value="MEY9458093.1"/>
    <property type="molecule type" value="Genomic_DNA"/>
</dbReference>
<keyword evidence="3" id="KW-1185">Reference proteome</keyword>
<protein>
    <submittedName>
        <fullName evidence="2">Uncharacterized protein</fullName>
    </submittedName>
</protein>
<accession>A0ABV4G2K9</accession>
<comment type="caution">
    <text evidence="2">The sequence shown here is derived from an EMBL/GenBank/DDBJ whole genome shotgun (WGS) entry which is preliminary data.</text>
</comment>
<keyword evidence="1" id="KW-1133">Transmembrane helix</keyword>
<dbReference type="Proteomes" id="UP001565369">
    <property type="component" value="Unassembled WGS sequence"/>
</dbReference>
<sequence length="82" mass="9223">MSGKDKQETTFAKKHFIMTPFSEPSFYQGDRQTYRRVAIVGALFCLAFVVISFSLRPQLEDTRVAVKADRLVRTAGQAAHAN</sequence>
<evidence type="ECO:0000313" key="3">
    <source>
        <dbReference type="Proteomes" id="UP001565369"/>
    </source>
</evidence>
<feature type="transmembrane region" description="Helical" evidence="1">
    <location>
        <begin position="37"/>
        <end position="55"/>
    </location>
</feature>
<name>A0ABV4G2K9_9BRAD</name>